<reference evidence="1 2" key="1">
    <citation type="submission" date="2016-06" db="EMBL/GenBank/DDBJ databases">
        <authorList>
            <person name="Ramos C."/>
            <person name="Pintado A."/>
            <person name="Crespo-Gomez J.I."/>
        </authorList>
    </citation>
    <scope>NUCLEOTIDE SEQUENCE [LARGE SCALE GENOMIC DNA]</scope>
    <source>
        <strain evidence="1 2">AVO110</strain>
    </source>
</reference>
<dbReference type="Pfam" id="PF10974">
    <property type="entry name" value="DUF2804"/>
    <property type="match status" value="1"/>
</dbReference>
<dbReference type="RefSeq" id="WP_187806222.1">
    <property type="nucleotide sequence ID" value="NZ_LZEU01000001.1"/>
</dbReference>
<accession>A0ABR7S1Y0</accession>
<evidence type="ECO:0008006" key="3">
    <source>
        <dbReference type="Google" id="ProtNLM"/>
    </source>
</evidence>
<evidence type="ECO:0000313" key="1">
    <source>
        <dbReference type="EMBL" id="MBC9251059.1"/>
    </source>
</evidence>
<name>A0ABR7S1Y0_AQUAC</name>
<dbReference type="PANTHER" id="PTHR35868:SF3">
    <property type="entry name" value="DUF2804 DOMAIN-CONTAINING PROTEIN"/>
    <property type="match status" value="1"/>
</dbReference>
<dbReference type="Proteomes" id="UP000744555">
    <property type="component" value="Unassembled WGS sequence"/>
</dbReference>
<protein>
    <recommendedName>
        <fullName evidence="3">DUF2804 domain-containing protein</fullName>
    </recommendedName>
</protein>
<sequence length="337" mass="36952">MNSFTNAPLSAAAQPLCDAHGRLDPLAIGWSPRPLVNCAIPGNHGRRKRWNHWCITTPQWMLSLTFADLDYLAYGAAYFLDLETGKSASHTQLRPFGLGCQLADTPMQSHAFDHSRLHLRADDRGNAIRITVAAPDIGGQPLQVALDVQRPAHLDSVNLICAMGKRTFHATSRQLGLPVSGSLQLGGRQYSCLPGQSFASLDFARGVWPLQSHWKRAAFAAPGGIAANFGSGWCDYSGLSENALWFGGELQHLEEPVQIEQNPQGPLAPWRLHSASGQVELTFTPQQLHQAYPKIGPFFADTRQWFGRYDGILRTQRGENVPVAGAQGWLGATQARW</sequence>
<dbReference type="InterPro" id="IPR021243">
    <property type="entry name" value="DUF2804"/>
</dbReference>
<comment type="caution">
    <text evidence="1">The sequence shown here is derived from an EMBL/GenBank/DDBJ whole genome shotgun (WGS) entry which is preliminary data.</text>
</comment>
<dbReference type="PANTHER" id="PTHR35868">
    <property type="entry name" value="DUF2804 DOMAIN-CONTAINING PROTEIN-RELATED"/>
    <property type="match status" value="1"/>
</dbReference>
<gene>
    <name evidence="1" type="ORF">A9179_12310</name>
</gene>
<keyword evidence="2" id="KW-1185">Reference proteome</keyword>
<evidence type="ECO:0000313" key="2">
    <source>
        <dbReference type="Proteomes" id="UP000744555"/>
    </source>
</evidence>
<dbReference type="EMBL" id="LZEU01000001">
    <property type="protein sequence ID" value="MBC9251059.1"/>
    <property type="molecule type" value="Genomic_DNA"/>
</dbReference>
<proteinExistence type="predicted"/>
<organism evidence="1 2">
    <name type="scientific">Aquipseudomonas alcaligenes</name>
    <name type="common">Pseudomonas alcaligenes</name>
    <dbReference type="NCBI Taxonomy" id="43263"/>
    <lineage>
        <taxon>Bacteria</taxon>
        <taxon>Pseudomonadati</taxon>
        <taxon>Pseudomonadota</taxon>
        <taxon>Gammaproteobacteria</taxon>
        <taxon>Pseudomonadales</taxon>
        <taxon>Pseudomonadaceae</taxon>
        <taxon>Aquipseudomonas</taxon>
    </lineage>
</organism>